<keyword evidence="3" id="KW-1185">Reference proteome</keyword>
<organism evidence="2 3">
    <name type="scientific">Aldrovandia affinis</name>
    <dbReference type="NCBI Taxonomy" id="143900"/>
    <lineage>
        <taxon>Eukaryota</taxon>
        <taxon>Metazoa</taxon>
        <taxon>Chordata</taxon>
        <taxon>Craniata</taxon>
        <taxon>Vertebrata</taxon>
        <taxon>Euteleostomi</taxon>
        <taxon>Actinopterygii</taxon>
        <taxon>Neopterygii</taxon>
        <taxon>Teleostei</taxon>
        <taxon>Notacanthiformes</taxon>
        <taxon>Halosauridae</taxon>
        <taxon>Aldrovandia</taxon>
    </lineage>
</organism>
<evidence type="ECO:0000313" key="2">
    <source>
        <dbReference type="EMBL" id="KAJ8400846.1"/>
    </source>
</evidence>
<name>A0AAD7SE32_9TELE</name>
<keyword evidence="1" id="KW-0472">Membrane</keyword>
<accession>A0AAD7SE32</accession>
<proteinExistence type="predicted"/>
<feature type="transmembrane region" description="Helical" evidence="1">
    <location>
        <begin position="79"/>
        <end position="103"/>
    </location>
</feature>
<keyword evidence="1" id="KW-1133">Transmembrane helix</keyword>
<reference evidence="2" key="1">
    <citation type="journal article" date="2023" name="Science">
        <title>Genome structures resolve the early diversification of teleost fishes.</title>
        <authorList>
            <person name="Parey E."/>
            <person name="Louis A."/>
            <person name="Montfort J."/>
            <person name="Bouchez O."/>
            <person name="Roques C."/>
            <person name="Iampietro C."/>
            <person name="Lluch J."/>
            <person name="Castinel A."/>
            <person name="Donnadieu C."/>
            <person name="Desvignes T."/>
            <person name="Floi Bucao C."/>
            <person name="Jouanno E."/>
            <person name="Wen M."/>
            <person name="Mejri S."/>
            <person name="Dirks R."/>
            <person name="Jansen H."/>
            <person name="Henkel C."/>
            <person name="Chen W.J."/>
            <person name="Zahm M."/>
            <person name="Cabau C."/>
            <person name="Klopp C."/>
            <person name="Thompson A.W."/>
            <person name="Robinson-Rechavi M."/>
            <person name="Braasch I."/>
            <person name="Lecointre G."/>
            <person name="Bobe J."/>
            <person name="Postlethwait J.H."/>
            <person name="Berthelot C."/>
            <person name="Roest Crollius H."/>
            <person name="Guiguen Y."/>
        </authorList>
    </citation>
    <scope>NUCLEOTIDE SEQUENCE</scope>
    <source>
        <strain evidence="2">NC1722</strain>
    </source>
</reference>
<dbReference type="Proteomes" id="UP001221898">
    <property type="component" value="Unassembled WGS sequence"/>
</dbReference>
<keyword evidence="1" id="KW-0812">Transmembrane</keyword>
<gene>
    <name evidence="2" type="ORF">AAFF_G00392000</name>
</gene>
<evidence type="ECO:0000313" key="3">
    <source>
        <dbReference type="Proteomes" id="UP001221898"/>
    </source>
</evidence>
<evidence type="ECO:0000256" key="1">
    <source>
        <dbReference type="SAM" id="Phobius"/>
    </source>
</evidence>
<protein>
    <submittedName>
        <fullName evidence="2">Uncharacterized protein</fullName>
    </submittedName>
</protein>
<sequence length="112" mass="12858">MRQSRAPGSTAYSYFISRRGGRGENRFEGRGNRVRDEREAEALGLWEWAAPRAPTFPRWGVKTQMDRRRAARTRRVEGAALRSALMSSFVFAEVCCFIVHFYFRAAVHKAEG</sequence>
<dbReference type="EMBL" id="JAINUG010000074">
    <property type="protein sequence ID" value="KAJ8400846.1"/>
    <property type="molecule type" value="Genomic_DNA"/>
</dbReference>
<dbReference type="AlphaFoldDB" id="A0AAD7SE32"/>
<comment type="caution">
    <text evidence="2">The sequence shown here is derived from an EMBL/GenBank/DDBJ whole genome shotgun (WGS) entry which is preliminary data.</text>
</comment>